<dbReference type="RefSeq" id="WP_144445754.1">
    <property type="nucleotide sequence ID" value="NZ_NHON01000063.1"/>
</dbReference>
<protein>
    <submittedName>
        <fullName evidence="1">Uncharacterized protein</fullName>
    </submittedName>
</protein>
<comment type="caution">
    <text evidence="1">The sequence shown here is derived from an EMBL/GenBank/DDBJ whole genome shotgun (WGS) entry which is preliminary data.</text>
</comment>
<dbReference type="Proteomes" id="UP000196655">
    <property type="component" value="Unassembled WGS sequence"/>
</dbReference>
<dbReference type="EMBL" id="NHON01000063">
    <property type="protein sequence ID" value="OWJ64270.1"/>
    <property type="molecule type" value="Genomic_DNA"/>
</dbReference>
<name>A0A211ZGA2_9PROT</name>
<accession>A0A211ZGA2</accession>
<evidence type="ECO:0000313" key="2">
    <source>
        <dbReference type="Proteomes" id="UP000196655"/>
    </source>
</evidence>
<organism evidence="1 2">
    <name type="scientific">Inquilinus limosus</name>
    <dbReference type="NCBI Taxonomy" id="171674"/>
    <lineage>
        <taxon>Bacteria</taxon>
        <taxon>Pseudomonadati</taxon>
        <taxon>Pseudomonadota</taxon>
        <taxon>Alphaproteobacteria</taxon>
        <taxon>Rhodospirillales</taxon>
        <taxon>Rhodospirillaceae</taxon>
        <taxon>Inquilinus</taxon>
    </lineage>
</organism>
<dbReference type="AlphaFoldDB" id="A0A211ZGA2"/>
<proteinExistence type="predicted"/>
<keyword evidence="2" id="KW-1185">Reference proteome</keyword>
<reference evidence="2" key="1">
    <citation type="submission" date="2017-05" db="EMBL/GenBank/DDBJ databases">
        <authorList>
            <person name="Macchi M."/>
            <person name="Festa S."/>
            <person name="Coppotelli B.M."/>
            <person name="Morelli I.S."/>
        </authorList>
    </citation>
    <scope>NUCLEOTIDE SEQUENCE [LARGE SCALE GENOMIC DNA]</scope>
    <source>
        <strain evidence="2">I</strain>
    </source>
</reference>
<sequence length="235" mass="25010">MAMLAALAAAGCAGPKAPGDAAQAGAAQAGSTPVLSQPGEVAVQGRYVHAGSGLAFPAGGAAAGTRFTRVTVTQFDTKGLDVSANYDVPTPSGRMRISAYVYPVPLAFNLVSPTPAADSTAQDLDSGLRNTVCQQEVGRRETELTTLHPEAELIREDTVAAPHGETKVPGTVAIYETSDFINSTPKRVRSELYIFCYVQDRWIVKYRVTPVQDRTSEAILADFMKQVPWTTRPPQ</sequence>
<gene>
    <name evidence="1" type="ORF">BWR60_25560</name>
</gene>
<evidence type="ECO:0000313" key="1">
    <source>
        <dbReference type="EMBL" id="OWJ64270.1"/>
    </source>
</evidence>